<dbReference type="SUPFAM" id="SSF81296">
    <property type="entry name" value="E set domains"/>
    <property type="match status" value="1"/>
</dbReference>
<evidence type="ECO:0000313" key="3">
    <source>
        <dbReference type="EnsemblMetazoa" id="LLOJ001858-PA"/>
    </source>
</evidence>
<reference evidence="4" key="1">
    <citation type="submission" date="2012-05" db="EMBL/GenBank/DDBJ databases">
        <title>Whole Genome Assembly of Lutzomyia longipalpis.</title>
        <authorList>
            <person name="Richards S."/>
            <person name="Qu C."/>
            <person name="Dillon R."/>
            <person name="Worley K."/>
            <person name="Scherer S."/>
            <person name="Batterton M."/>
            <person name="Taylor A."/>
            <person name="Hawes A."/>
            <person name="Hernandez B."/>
            <person name="Kovar C."/>
            <person name="Mandapat C."/>
            <person name="Pham C."/>
            <person name="Qu C."/>
            <person name="Jing C."/>
            <person name="Bess C."/>
            <person name="Bandaranaike D."/>
            <person name="Ngo D."/>
            <person name="Ongeri F."/>
            <person name="Arias F."/>
            <person name="Lara F."/>
            <person name="Weissenberger G."/>
            <person name="Kamau G."/>
            <person name="Han H."/>
            <person name="Shen H."/>
            <person name="Dinh H."/>
            <person name="Khalil I."/>
            <person name="Jones J."/>
            <person name="Shafer J."/>
            <person name="Jayaseelan J."/>
            <person name="Quiroz J."/>
            <person name="Blankenburg K."/>
            <person name="Nguyen L."/>
            <person name="Jackson L."/>
            <person name="Francisco L."/>
            <person name="Tang L.-Y."/>
            <person name="Pu L.-L."/>
            <person name="Perales L."/>
            <person name="Lorensuhewa L."/>
            <person name="Munidasa M."/>
            <person name="Coyle M."/>
            <person name="Taylor M."/>
            <person name="Puazo M."/>
            <person name="Firestine M."/>
            <person name="Scheel M."/>
            <person name="Javaid M."/>
            <person name="Wang M."/>
            <person name="Li M."/>
            <person name="Tabassum N."/>
            <person name="Saada N."/>
            <person name="Osuji N."/>
            <person name="Aqrawi P."/>
            <person name="Fu Q."/>
            <person name="Thornton R."/>
            <person name="Raj R."/>
            <person name="Goodspeed R."/>
            <person name="Mata R."/>
            <person name="Najjar R."/>
            <person name="Gubbala S."/>
            <person name="Lee S."/>
            <person name="Denson S."/>
            <person name="Patil S."/>
            <person name="Macmil S."/>
            <person name="Qi S."/>
            <person name="Matskevitch T."/>
            <person name="Palculict T."/>
            <person name="Mathew T."/>
            <person name="Vee V."/>
            <person name="Velamala V."/>
            <person name="Korchina V."/>
            <person name="Cai W."/>
            <person name="Liu W."/>
            <person name="Dai W."/>
            <person name="Zou X."/>
            <person name="Zhu Y."/>
            <person name="Zhang Y."/>
            <person name="Wu Y.-Q."/>
            <person name="Xin Y."/>
            <person name="Nazarath L."/>
            <person name="Kovar C."/>
            <person name="Han Y."/>
            <person name="Muzny D."/>
            <person name="Gibbs R."/>
        </authorList>
    </citation>
    <scope>NUCLEOTIDE SEQUENCE [LARGE SCALE GENOMIC DNA]</scope>
    <source>
        <strain evidence="4">Jacobina</strain>
    </source>
</reference>
<dbReference type="EnsemblMetazoa" id="LLOJ001858-RA">
    <property type="protein sequence ID" value="LLOJ001858-PA"/>
    <property type="gene ID" value="LLOJ001858"/>
</dbReference>
<dbReference type="AlphaFoldDB" id="A0A1B0CC78"/>
<accession>A0A1B0CC78</accession>
<evidence type="ECO:0000313" key="4">
    <source>
        <dbReference type="Proteomes" id="UP000092461"/>
    </source>
</evidence>
<reference evidence="2" key="2">
    <citation type="journal article" date="2020" name="BMC">
        <title>Leishmania infection induces a limited differential gene expression in the sand fly midgut.</title>
        <authorList>
            <person name="Coutinho-Abreu I.V."/>
            <person name="Serafim T.D."/>
            <person name="Meneses C."/>
            <person name="Kamhawi S."/>
            <person name="Oliveira F."/>
            <person name="Valenzuela J.G."/>
        </authorList>
    </citation>
    <scope>NUCLEOTIDE SEQUENCE</scope>
    <source>
        <strain evidence="2">Jacobina</strain>
        <tissue evidence="2">Midgut</tissue>
    </source>
</reference>
<dbReference type="VEuPathDB" id="VectorBase:LLOJ001858"/>
<name>A0A1B0CC78_LUTLO</name>
<feature type="chain" id="PRO_5044555279" evidence="1">
    <location>
        <begin position="18"/>
        <end position="150"/>
    </location>
</feature>
<dbReference type="InterPro" id="IPR014756">
    <property type="entry name" value="Ig_E-set"/>
</dbReference>
<protein>
    <submittedName>
        <fullName evidence="2">Protein involved in innate immunity and lipid metabolism</fullName>
    </submittedName>
</protein>
<keyword evidence="1" id="KW-0732">Signal</keyword>
<reference evidence="3" key="3">
    <citation type="submission" date="2020-05" db="UniProtKB">
        <authorList>
            <consortium name="EnsemblMetazoa"/>
        </authorList>
    </citation>
    <scope>IDENTIFICATION</scope>
    <source>
        <strain evidence="3">Jacobina</strain>
    </source>
</reference>
<dbReference type="Proteomes" id="UP000092461">
    <property type="component" value="Unassembled WGS sequence"/>
</dbReference>
<evidence type="ECO:0000256" key="1">
    <source>
        <dbReference type="SAM" id="SignalP"/>
    </source>
</evidence>
<evidence type="ECO:0000313" key="2">
    <source>
        <dbReference type="EMBL" id="MBC1171239.1"/>
    </source>
</evidence>
<dbReference type="EMBL" id="AJWK01006216">
    <property type="status" value="NOT_ANNOTATED_CDS"/>
    <property type="molecule type" value="Genomic_DNA"/>
</dbReference>
<keyword evidence="4" id="KW-1185">Reference proteome</keyword>
<feature type="signal peptide" evidence="1">
    <location>
        <begin position="1"/>
        <end position="17"/>
    </location>
</feature>
<proteinExistence type="predicted"/>
<sequence>MLRFAVVALCFVPAILAQINVLPCPQGNLPISFELVSCSHGPCPPLVEDTIMNLRIGIRTNYITTRLPAYVVLIVPEGEINFPLETGDACVNIPGYCDPYLPAGDHFFDAKIMVAGVPINEEFTTRVEIFDDNNRSVACGQMPLVVQPRA</sequence>
<dbReference type="Gene3D" id="2.60.40.770">
    <property type="match status" value="1"/>
</dbReference>
<organism evidence="3 4">
    <name type="scientific">Lutzomyia longipalpis</name>
    <name type="common">Sand fly</name>
    <dbReference type="NCBI Taxonomy" id="7200"/>
    <lineage>
        <taxon>Eukaryota</taxon>
        <taxon>Metazoa</taxon>
        <taxon>Ecdysozoa</taxon>
        <taxon>Arthropoda</taxon>
        <taxon>Hexapoda</taxon>
        <taxon>Insecta</taxon>
        <taxon>Pterygota</taxon>
        <taxon>Neoptera</taxon>
        <taxon>Endopterygota</taxon>
        <taxon>Diptera</taxon>
        <taxon>Nematocera</taxon>
        <taxon>Psychodoidea</taxon>
        <taxon>Psychodidae</taxon>
        <taxon>Lutzomyia</taxon>
        <taxon>Lutzomyia</taxon>
    </lineage>
</organism>
<dbReference type="EMBL" id="GITU01002536">
    <property type="protein sequence ID" value="MBC1171239.1"/>
    <property type="molecule type" value="Transcribed_RNA"/>
</dbReference>